<organism evidence="2 3">
    <name type="scientific">Nonomuraea ferruginea</name>
    <dbReference type="NCBI Taxonomy" id="46174"/>
    <lineage>
        <taxon>Bacteria</taxon>
        <taxon>Bacillati</taxon>
        <taxon>Actinomycetota</taxon>
        <taxon>Actinomycetes</taxon>
        <taxon>Streptosporangiales</taxon>
        <taxon>Streptosporangiaceae</taxon>
        <taxon>Nonomuraea</taxon>
    </lineage>
</organism>
<dbReference type="InterPro" id="IPR005149">
    <property type="entry name" value="Tscrpt_reg_PadR_N"/>
</dbReference>
<protein>
    <submittedName>
        <fullName evidence="2">PadR family transcriptional regulator</fullName>
    </submittedName>
</protein>
<dbReference type="PANTHER" id="PTHR33169:SF14">
    <property type="entry name" value="TRANSCRIPTIONAL REGULATOR RV3488"/>
    <property type="match status" value="1"/>
</dbReference>
<reference evidence="2 3" key="1">
    <citation type="submission" date="2022-11" db="EMBL/GenBank/DDBJ databases">
        <title>Nonomuraea corallina sp. nov., a new species of the genus Nonomuraea isolated from sea side sediment in Thai sea.</title>
        <authorList>
            <person name="Ngamcharungchit C."/>
            <person name="Matsumoto A."/>
            <person name="Suriyachadkun C."/>
            <person name="Panbangred W."/>
            <person name="Inahashi Y."/>
            <person name="Intra B."/>
        </authorList>
    </citation>
    <scope>NUCLEOTIDE SEQUENCE [LARGE SCALE GENOMIC DNA]</scope>
    <source>
        <strain evidence="2 3">DSM 43553</strain>
    </source>
</reference>
<dbReference type="Proteomes" id="UP001212498">
    <property type="component" value="Unassembled WGS sequence"/>
</dbReference>
<sequence length="111" mass="12769">MIEDDVLATHRQEIRRGTIVLACLLILRRPGYGYALLETLESCGFAVDANTLYPLLRRLEKQGLLTAEWNTDESRPRKYYVTSPDGAELADILSRDWDELHTAFTKLRDDE</sequence>
<dbReference type="RefSeq" id="WP_148035348.1">
    <property type="nucleotide sequence ID" value="NZ_BAABFD010000017.1"/>
</dbReference>
<accession>A0ABT4T2R0</accession>
<dbReference type="Gene3D" id="1.10.10.10">
    <property type="entry name" value="Winged helix-like DNA-binding domain superfamily/Winged helix DNA-binding domain"/>
    <property type="match status" value="1"/>
</dbReference>
<feature type="domain" description="Transcription regulator PadR N-terminal" evidence="1">
    <location>
        <begin position="26"/>
        <end position="88"/>
    </location>
</feature>
<keyword evidence="3" id="KW-1185">Reference proteome</keyword>
<name>A0ABT4T2R0_9ACTN</name>
<dbReference type="EMBL" id="JAPNUD010000076">
    <property type="protein sequence ID" value="MDA0643786.1"/>
    <property type="molecule type" value="Genomic_DNA"/>
</dbReference>
<evidence type="ECO:0000259" key="1">
    <source>
        <dbReference type="Pfam" id="PF03551"/>
    </source>
</evidence>
<dbReference type="SUPFAM" id="SSF46785">
    <property type="entry name" value="Winged helix' DNA-binding domain"/>
    <property type="match status" value="1"/>
</dbReference>
<proteinExistence type="predicted"/>
<dbReference type="InterPro" id="IPR052509">
    <property type="entry name" value="Metal_resp_DNA-bind_regulator"/>
</dbReference>
<evidence type="ECO:0000313" key="3">
    <source>
        <dbReference type="Proteomes" id="UP001212498"/>
    </source>
</evidence>
<dbReference type="InterPro" id="IPR036388">
    <property type="entry name" value="WH-like_DNA-bd_sf"/>
</dbReference>
<dbReference type="Pfam" id="PF03551">
    <property type="entry name" value="PadR"/>
    <property type="match status" value="1"/>
</dbReference>
<evidence type="ECO:0000313" key="2">
    <source>
        <dbReference type="EMBL" id="MDA0643786.1"/>
    </source>
</evidence>
<gene>
    <name evidence="2" type="ORF">OUY24_24420</name>
</gene>
<dbReference type="InterPro" id="IPR036390">
    <property type="entry name" value="WH_DNA-bd_sf"/>
</dbReference>
<comment type="caution">
    <text evidence="2">The sequence shown here is derived from an EMBL/GenBank/DDBJ whole genome shotgun (WGS) entry which is preliminary data.</text>
</comment>
<dbReference type="PANTHER" id="PTHR33169">
    <property type="entry name" value="PADR-FAMILY TRANSCRIPTIONAL REGULATOR"/>
    <property type="match status" value="1"/>
</dbReference>